<organism evidence="1">
    <name type="scientific">uncultured Caudovirales phage</name>
    <dbReference type="NCBI Taxonomy" id="2100421"/>
    <lineage>
        <taxon>Viruses</taxon>
        <taxon>Duplodnaviria</taxon>
        <taxon>Heunggongvirae</taxon>
        <taxon>Uroviricota</taxon>
        <taxon>Caudoviricetes</taxon>
        <taxon>Peduoviridae</taxon>
        <taxon>Maltschvirus</taxon>
        <taxon>Maltschvirus maltsch</taxon>
    </lineage>
</organism>
<sequence>MRLTCALCGRLTVPYAYIGSEPVGPRCASRAGIKPATTAKGSRIRFAKPVKRAPIPKTGDLFEEILEEKYDLPTKETPSRA</sequence>
<proteinExistence type="predicted"/>
<accession>A0A6J5LQ77</accession>
<protein>
    <submittedName>
        <fullName evidence="1">Uncharacterized protein</fullName>
    </submittedName>
</protein>
<gene>
    <name evidence="1" type="ORF">UFOVP275_63</name>
</gene>
<name>A0A6J5LQ77_9CAUD</name>
<dbReference type="EMBL" id="LR796290">
    <property type="protein sequence ID" value="CAB4135066.1"/>
    <property type="molecule type" value="Genomic_DNA"/>
</dbReference>
<evidence type="ECO:0000313" key="1">
    <source>
        <dbReference type="EMBL" id="CAB4135066.1"/>
    </source>
</evidence>
<reference evidence="1" key="1">
    <citation type="submission" date="2020-04" db="EMBL/GenBank/DDBJ databases">
        <authorList>
            <person name="Chiriac C."/>
            <person name="Salcher M."/>
            <person name="Ghai R."/>
            <person name="Kavagutti S V."/>
        </authorList>
    </citation>
    <scope>NUCLEOTIDE SEQUENCE</scope>
</reference>